<dbReference type="EMBL" id="RCZC01000003">
    <property type="protein sequence ID" value="TPG52832.1"/>
    <property type="molecule type" value="Genomic_DNA"/>
</dbReference>
<evidence type="ECO:0000313" key="3">
    <source>
        <dbReference type="Proteomes" id="UP000319931"/>
    </source>
</evidence>
<sequence length="83" mass="8980">MKMVVAFALICAPIVAHAADPVPAAAPGEKEKKVCRSEESTGSLFVKRVCHTKIEWAALDLEGRRSAEHIQNQSRGNGVDVPR</sequence>
<comment type="caution">
    <text evidence="2">The sequence shown here is derived from an EMBL/GenBank/DDBJ whole genome shotgun (WGS) entry which is preliminary data.</text>
</comment>
<reference evidence="2 3" key="1">
    <citation type="journal article" date="2019" name="Environ. Microbiol.">
        <title>Species interactions and distinct microbial communities in high Arctic permafrost affected cryosols are associated with the CH4 and CO2 gas fluxes.</title>
        <authorList>
            <person name="Altshuler I."/>
            <person name="Hamel J."/>
            <person name="Turney S."/>
            <person name="Magnuson E."/>
            <person name="Levesque R."/>
            <person name="Greer C."/>
            <person name="Whyte L.G."/>
        </authorList>
    </citation>
    <scope>NUCLEOTIDE SEQUENCE [LARGE SCALE GENOMIC DNA]</scope>
    <source>
        <strain evidence="2 3">E6.1</strain>
    </source>
</reference>
<keyword evidence="3" id="KW-1185">Reference proteome</keyword>
<feature type="signal peptide" evidence="1">
    <location>
        <begin position="1"/>
        <end position="18"/>
    </location>
</feature>
<proteinExistence type="predicted"/>
<keyword evidence="1" id="KW-0732">Signal</keyword>
<evidence type="ECO:0000313" key="2">
    <source>
        <dbReference type="EMBL" id="TPG52832.1"/>
    </source>
</evidence>
<accession>A0A502FU98</accession>
<dbReference type="Proteomes" id="UP000319931">
    <property type="component" value="Unassembled WGS sequence"/>
</dbReference>
<dbReference type="AlphaFoldDB" id="A0A502FU98"/>
<feature type="chain" id="PRO_5021241687" description="Secreted protein" evidence="1">
    <location>
        <begin position="19"/>
        <end position="83"/>
    </location>
</feature>
<name>A0A502FU98_9SPHN</name>
<evidence type="ECO:0008006" key="4">
    <source>
        <dbReference type="Google" id="ProtNLM"/>
    </source>
</evidence>
<gene>
    <name evidence="2" type="ORF">EAH76_13280</name>
</gene>
<organism evidence="2 3">
    <name type="scientific">Sphingomonas glacialis</name>
    <dbReference type="NCBI Taxonomy" id="658225"/>
    <lineage>
        <taxon>Bacteria</taxon>
        <taxon>Pseudomonadati</taxon>
        <taxon>Pseudomonadota</taxon>
        <taxon>Alphaproteobacteria</taxon>
        <taxon>Sphingomonadales</taxon>
        <taxon>Sphingomonadaceae</taxon>
        <taxon>Sphingomonas</taxon>
    </lineage>
</organism>
<evidence type="ECO:0000256" key="1">
    <source>
        <dbReference type="SAM" id="SignalP"/>
    </source>
</evidence>
<protein>
    <recommendedName>
        <fullName evidence="4">Secreted protein</fullName>
    </recommendedName>
</protein>